<feature type="transmembrane region" description="Helical" evidence="1">
    <location>
        <begin position="188"/>
        <end position="212"/>
    </location>
</feature>
<accession>A0A4P9XU51</accession>
<evidence type="ECO:0000313" key="2">
    <source>
        <dbReference type="EMBL" id="RKP09716.1"/>
    </source>
</evidence>
<dbReference type="Proteomes" id="UP000271241">
    <property type="component" value="Unassembled WGS sequence"/>
</dbReference>
<keyword evidence="1" id="KW-0812">Transmembrane</keyword>
<feature type="transmembrane region" description="Helical" evidence="1">
    <location>
        <begin position="107"/>
        <end position="127"/>
    </location>
</feature>
<feature type="transmembrane region" description="Helical" evidence="1">
    <location>
        <begin position="232"/>
        <end position="257"/>
    </location>
</feature>
<gene>
    <name evidence="2" type="ORF">THASP1DRAFT_22468</name>
</gene>
<keyword evidence="3" id="KW-1185">Reference proteome</keyword>
<protein>
    <submittedName>
        <fullName evidence="2">Uncharacterized protein</fullName>
    </submittedName>
</protein>
<dbReference type="EMBL" id="KZ992493">
    <property type="protein sequence ID" value="RKP09716.1"/>
    <property type="molecule type" value="Genomic_DNA"/>
</dbReference>
<evidence type="ECO:0000256" key="1">
    <source>
        <dbReference type="SAM" id="Phobius"/>
    </source>
</evidence>
<reference evidence="3" key="1">
    <citation type="journal article" date="2018" name="Nat. Microbiol.">
        <title>Leveraging single-cell genomics to expand the fungal tree of life.</title>
        <authorList>
            <person name="Ahrendt S.R."/>
            <person name="Quandt C.A."/>
            <person name="Ciobanu D."/>
            <person name="Clum A."/>
            <person name="Salamov A."/>
            <person name="Andreopoulos B."/>
            <person name="Cheng J.F."/>
            <person name="Woyke T."/>
            <person name="Pelin A."/>
            <person name="Henrissat B."/>
            <person name="Reynolds N.K."/>
            <person name="Benny G.L."/>
            <person name="Smith M.E."/>
            <person name="James T.Y."/>
            <person name="Grigoriev I.V."/>
        </authorList>
    </citation>
    <scope>NUCLEOTIDE SEQUENCE [LARGE SCALE GENOMIC DNA]</scope>
    <source>
        <strain evidence="3">RSA 1356</strain>
    </source>
</reference>
<organism evidence="2 3">
    <name type="scientific">Thamnocephalis sphaerospora</name>
    <dbReference type="NCBI Taxonomy" id="78915"/>
    <lineage>
        <taxon>Eukaryota</taxon>
        <taxon>Fungi</taxon>
        <taxon>Fungi incertae sedis</taxon>
        <taxon>Zoopagomycota</taxon>
        <taxon>Zoopagomycotina</taxon>
        <taxon>Zoopagomycetes</taxon>
        <taxon>Zoopagales</taxon>
        <taxon>Sigmoideomycetaceae</taxon>
        <taxon>Thamnocephalis</taxon>
    </lineage>
</organism>
<sequence>MPQLFNGIDMDTLPAYYADSVFESAYGTSRNTFNVMAVCSHIRTPLTRTAPVDGICACFTAALTDGSEYIGTAAHLIYYITLAFLIVQWTHSMQYELDKSAKAARVIAYVLIGLTILEATSSVVLYICFQQGLFGDTEVFVLASTITYGCNTGIIILICLDAIWMLAMCPKESKVSGSNKKRWHLAHLIHFMAVLGRVPTIYIHRVCSMLPFHHSHYHHLSSPSDIHVSNAMILSVTVIAITLAASQYALFALLVFITMSDSANASPVALFGAKPRSLQARVPLGDPLVCDLPPEQHKTKSRICLLYHSHTGDACNNKRHICISGNACVIPSDSTEGTCQYIP</sequence>
<feature type="transmembrane region" description="Helical" evidence="1">
    <location>
        <begin position="69"/>
        <end position="87"/>
    </location>
</feature>
<name>A0A4P9XU51_9FUNG</name>
<dbReference type="AlphaFoldDB" id="A0A4P9XU51"/>
<feature type="transmembrane region" description="Helical" evidence="1">
    <location>
        <begin position="139"/>
        <end position="167"/>
    </location>
</feature>
<evidence type="ECO:0000313" key="3">
    <source>
        <dbReference type="Proteomes" id="UP000271241"/>
    </source>
</evidence>
<proteinExistence type="predicted"/>
<keyword evidence="1" id="KW-1133">Transmembrane helix</keyword>
<keyword evidence="1" id="KW-0472">Membrane</keyword>